<dbReference type="GO" id="GO:0140359">
    <property type="term" value="F:ABC-type transporter activity"/>
    <property type="evidence" value="ECO:0007669"/>
    <property type="project" value="InterPro"/>
</dbReference>
<proteinExistence type="inferred from homology"/>
<feature type="transmembrane region" description="Helical" evidence="8">
    <location>
        <begin position="186"/>
        <end position="210"/>
    </location>
</feature>
<evidence type="ECO:0000259" key="9">
    <source>
        <dbReference type="PROSITE" id="PS51012"/>
    </source>
</evidence>
<dbReference type="OrthoDB" id="9808686at2"/>
<gene>
    <name evidence="10" type="ORF">AHMF7605_09400</name>
</gene>
<evidence type="ECO:0000256" key="1">
    <source>
        <dbReference type="ARBA" id="ARBA00004651"/>
    </source>
</evidence>
<dbReference type="PROSITE" id="PS51012">
    <property type="entry name" value="ABC_TM2"/>
    <property type="match status" value="1"/>
</dbReference>
<dbReference type="InterPro" id="IPR013525">
    <property type="entry name" value="ABC2_TM"/>
</dbReference>
<evidence type="ECO:0000313" key="10">
    <source>
        <dbReference type="EMBL" id="PSR53724.1"/>
    </source>
</evidence>
<feature type="transmembrane region" description="Helical" evidence="8">
    <location>
        <begin position="239"/>
        <end position="260"/>
    </location>
</feature>
<keyword evidence="3 8" id="KW-0813">Transport</keyword>
<evidence type="ECO:0000256" key="6">
    <source>
        <dbReference type="ARBA" id="ARBA00022989"/>
    </source>
</evidence>
<dbReference type="PANTHER" id="PTHR30294">
    <property type="entry name" value="MEMBRANE COMPONENT OF ABC TRANSPORTER YHHJ-RELATED"/>
    <property type="match status" value="1"/>
</dbReference>
<dbReference type="EMBL" id="PYFT01000001">
    <property type="protein sequence ID" value="PSR53724.1"/>
    <property type="molecule type" value="Genomic_DNA"/>
</dbReference>
<comment type="caution">
    <text evidence="10">The sequence shown here is derived from an EMBL/GenBank/DDBJ whole genome shotgun (WGS) entry which is preliminary data.</text>
</comment>
<dbReference type="GO" id="GO:0043190">
    <property type="term" value="C:ATP-binding cassette (ABC) transporter complex"/>
    <property type="evidence" value="ECO:0007669"/>
    <property type="project" value="InterPro"/>
</dbReference>
<dbReference type="PRINTS" id="PR00164">
    <property type="entry name" value="ABC2TRNSPORT"/>
</dbReference>
<dbReference type="RefSeq" id="WP_106928636.1">
    <property type="nucleotide sequence ID" value="NZ_PYFT01000001.1"/>
</dbReference>
<protein>
    <recommendedName>
        <fullName evidence="8">Transport permease protein</fullName>
    </recommendedName>
</protein>
<keyword evidence="6 8" id="KW-1133">Transmembrane helix</keyword>
<keyword evidence="5 8" id="KW-0812">Transmembrane</keyword>
<dbReference type="InterPro" id="IPR047817">
    <property type="entry name" value="ABC2_TM_bact-type"/>
</dbReference>
<sequence>MKNHLSTGKVKNNKHRQFLSLVKKEFSHISRDPKTLIILLGMPIVQIIIFGFALTNEVKNARIGVFDQAQDASTQALISQIEASQYFEIFRHFNSYPEIEQEFKKGTIKIALVLPQNFATDLQHFNKAQVQLIADASDPNVANTLINYASAVILDFQDRTTANNGLPYTIHTETRMLYNPQLQGTYSFVPGVMVMVLMLVCTMMTAITIVREKELGTMEILLVSPLQPLKIIVAKAVPYLLLSMLNIASILLLSVFVLQVPINGSLLLLLAASILFTITSLSLGLLISTVTDSQQTAMFISLTGLFLPTVMLSGFMFPIENMPLPLQVISNLVPAKWFYSIVKTVMIKGAGWAIIWREVLVLTAMTLLFLGLSIKNFKIRLA</sequence>
<keyword evidence="11" id="KW-1185">Reference proteome</keyword>
<keyword evidence="4 8" id="KW-1003">Cell membrane</keyword>
<keyword evidence="7 8" id="KW-0472">Membrane</keyword>
<dbReference type="Proteomes" id="UP000240357">
    <property type="component" value="Unassembled WGS sequence"/>
</dbReference>
<evidence type="ECO:0000256" key="4">
    <source>
        <dbReference type="ARBA" id="ARBA00022475"/>
    </source>
</evidence>
<reference evidence="10 11" key="1">
    <citation type="submission" date="2018-03" db="EMBL/GenBank/DDBJ databases">
        <title>Adhaeribacter sp. HMF7605 Genome sequencing and assembly.</title>
        <authorList>
            <person name="Kang H."/>
            <person name="Kang J."/>
            <person name="Cha I."/>
            <person name="Kim H."/>
            <person name="Joh K."/>
        </authorList>
    </citation>
    <scope>NUCLEOTIDE SEQUENCE [LARGE SCALE GENOMIC DNA]</scope>
    <source>
        <strain evidence="10 11">HMF7605</strain>
    </source>
</reference>
<dbReference type="InterPro" id="IPR000412">
    <property type="entry name" value="ABC_2_transport"/>
</dbReference>
<comment type="similarity">
    <text evidence="2 8">Belongs to the ABC-2 integral membrane protein family.</text>
</comment>
<name>A0A2T2YDZ1_9BACT</name>
<dbReference type="Pfam" id="PF12698">
    <property type="entry name" value="ABC2_membrane_3"/>
    <property type="match status" value="1"/>
</dbReference>
<dbReference type="Gene3D" id="3.40.1710.10">
    <property type="entry name" value="abc type-2 transporter like domain"/>
    <property type="match status" value="1"/>
</dbReference>
<dbReference type="InterPro" id="IPR051449">
    <property type="entry name" value="ABC-2_transporter_component"/>
</dbReference>
<evidence type="ECO:0000256" key="5">
    <source>
        <dbReference type="ARBA" id="ARBA00022692"/>
    </source>
</evidence>
<evidence type="ECO:0000313" key="11">
    <source>
        <dbReference type="Proteomes" id="UP000240357"/>
    </source>
</evidence>
<evidence type="ECO:0000256" key="3">
    <source>
        <dbReference type="ARBA" id="ARBA00022448"/>
    </source>
</evidence>
<dbReference type="PANTHER" id="PTHR30294:SF29">
    <property type="entry name" value="MULTIDRUG ABC TRANSPORTER PERMEASE YBHS-RELATED"/>
    <property type="match status" value="1"/>
</dbReference>
<feature type="domain" description="ABC transmembrane type-2" evidence="9">
    <location>
        <begin position="130"/>
        <end position="380"/>
    </location>
</feature>
<feature type="transmembrane region" description="Helical" evidence="8">
    <location>
        <begin position="36"/>
        <end position="54"/>
    </location>
</feature>
<accession>A0A2T2YDZ1</accession>
<feature type="transmembrane region" description="Helical" evidence="8">
    <location>
        <begin position="354"/>
        <end position="374"/>
    </location>
</feature>
<feature type="transmembrane region" description="Helical" evidence="8">
    <location>
        <begin position="266"/>
        <end position="287"/>
    </location>
</feature>
<evidence type="ECO:0000256" key="7">
    <source>
        <dbReference type="ARBA" id="ARBA00023136"/>
    </source>
</evidence>
<organism evidence="10 11">
    <name type="scientific">Adhaeribacter arboris</name>
    <dbReference type="NCBI Taxonomy" id="2072846"/>
    <lineage>
        <taxon>Bacteria</taxon>
        <taxon>Pseudomonadati</taxon>
        <taxon>Bacteroidota</taxon>
        <taxon>Cytophagia</taxon>
        <taxon>Cytophagales</taxon>
        <taxon>Hymenobacteraceae</taxon>
        <taxon>Adhaeribacter</taxon>
    </lineage>
</organism>
<evidence type="ECO:0000256" key="8">
    <source>
        <dbReference type="RuleBase" id="RU361157"/>
    </source>
</evidence>
<feature type="transmembrane region" description="Helical" evidence="8">
    <location>
        <begin position="299"/>
        <end position="319"/>
    </location>
</feature>
<evidence type="ECO:0000256" key="2">
    <source>
        <dbReference type="ARBA" id="ARBA00007783"/>
    </source>
</evidence>
<dbReference type="AlphaFoldDB" id="A0A2T2YDZ1"/>
<comment type="subcellular location">
    <subcellularLocation>
        <location evidence="1 8">Cell membrane</location>
        <topology evidence="1 8">Multi-pass membrane protein</topology>
    </subcellularLocation>
</comment>